<protein>
    <recommendedName>
        <fullName evidence="7">Redox-sensing transcriptional repressor Rex</fullName>
    </recommendedName>
</protein>
<dbReference type="NCBIfam" id="NF003989">
    <property type="entry name" value="PRK05472.1-3"/>
    <property type="match status" value="1"/>
</dbReference>
<evidence type="ECO:0000313" key="10">
    <source>
        <dbReference type="Proteomes" id="UP000230025"/>
    </source>
</evidence>
<keyword evidence="6 7" id="KW-0804">Transcription</keyword>
<feature type="DNA-binding region" description="H-T-H motif" evidence="7">
    <location>
        <begin position="11"/>
        <end position="50"/>
    </location>
</feature>
<dbReference type="InterPro" id="IPR058236">
    <property type="entry name" value="Rex_actinobacterial-type"/>
</dbReference>
<reference evidence="10" key="1">
    <citation type="submission" date="2017-09" db="EMBL/GenBank/DDBJ databases">
        <title>Depth-based differentiation of microbial function through sediment-hosted aquifers and enrichment of novel symbionts in the deep terrestrial subsurface.</title>
        <authorList>
            <person name="Probst A.J."/>
            <person name="Ladd B."/>
            <person name="Jarett J.K."/>
            <person name="Geller-Mcgrath D.E."/>
            <person name="Sieber C.M.K."/>
            <person name="Emerson J.B."/>
            <person name="Anantharaman K."/>
            <person name="Thomas B.C."/>
            <person name="Malmstrom R."/>
            <person name="Stieglmeier M."/>
            <person name="Klingl A."/>
            <person name="Woyke T."/>
            <person name="Ryan C.M."/>
            <person name="Banfield J.F."/>
        </authorList>
    </citation>
    <scope>NUCLEOTIDE SEQUENCE [LARGE SCALE GENOMIC DNA]</scope>
</reference>
<keyword evidence="5 7" id="KW-0238">DNA-binding</keyword>
<evidence type="ECO:0000256" key="4">
    <source>
        <dbReference type="ARBA" id="ARBA00023027"/>
    </source>
</evidence>
<evidence type="ECO:0000259" key="8">
    <source>
        <dbReference type="SMART" id="SM00881"/>
    </source>
</evidence>
<dbReference type="InterPro" id="IPR036291">
    <property type="entry name" value="NAD(P)-bd_dom_sf"/>
</dbReference>
<dbReference type="GO" id="GO:0045892">
    <property type="term" value="P:negative regulation of DNA-templated transcription"/>
    <property type="evidence" value="ECO:0007669"/>
    <property type="project" value="InterPro"/>
</dbReference>
<evidence type="ECO:0000313" key="9">
    <source>
        <dbReference type="EMBL" id="PIW33704.1"/>
    </source>
</evidence>
<keyword evidence="1 7" id="KW-0963">Cytoplasm</keyword>
<dbReference type="EMBL" id="PFFY01000147">
    <property type="protein sequence ID" value="PIW33704.1"/>
    <property type="molecule type" value="Genomic_DNA"/>
</dbReference>
<evidence type="ECO:0000256" key="6">
    <source>
        <dbReference type="ARBA" id="ARBA00023163"/>
    </source>
</evidence>
<dbReference type="Proteomes" id="UP000230025">
    <property type="component" value="Unassembled WGS sequence"/>
</dbReference>
<proteinExistence type="inferred from homology"/>
<dbReference type="GO" id="GO:0051775">
    <property type="term" value="P:response to redox state"/>
    <property type="evidence" value="ECO:0007669"/>
    <property type="project" value="InterPro"/>
</dbReference>
<accession>A0A2M7GYZ2</accession>
<dbReference type="Pfam" id="PF06971">
    <property type="entry name" value="Put_DNA-bind_N"/>
    <property type="match status" value="1"/>
</dbReference>
<dbReference type="InterPro" id="IPR036388">
    <property type="entry name" value="WH-like_DNA-bd_sf"/>
</dbReference>
<dbReference type="Gene3D" id="1.10.10.10">
    <property type="entry name" value="Winged helix-like DNA-binding domain superfamily/Winged helix DNA-binding domain"/>
    <property type="match status" value="1"/>
</dbReference>
<dbReference type="PANTHER" id="PTHR35786">
    <property type="entry name" value="REDOX-SENSING TRANSCRIPTIONAL REPRESSOR REX"/>
    <property type="match status" value="1"/>
</dbReference>
<feature type="domain" description="CoA-binding" evidence="8">
    <location>
        <begin position="75"/>
        <end position="175"/>
    </location>
</feature>
<comment type="similarity">
    <text evidence="7">Belongs to the transcriptional regulatory Rex family.</text>
</comment>
<name>A0A2M7GYZ2_9BACT</name>
<dbReference type="Gene3D" id="3.40.50.720">
    <property type="entry name" value="NAD(P)-binding Rossmann-like Domain"/>
    <property type="match status" value="1"/>
</dbReference>
<dbReference type="GO" id="GO:0005737">
    <property type="term" value="C:cytoplasm"/>
    <property type="evidence" value="ECO:0007669"/>
    <property type="project" value="UniProtKB-SubCell"/>
</dbReference>
<evidence type="ECO:0000256" key="2">
    <source>
        <dbReference type="ARBA" id="ARBA00022491"/>
    </source>
</evidence>
<dbReference type="AlphaFoldDB" id="A0A2M7GYZ2"/>
<dbReference type="InterPro" id="IPR036390">
    <property type="entry name" value="WH_DNA-bd_sf"/>
</dbReference>
<dbReference type="SUPFAM" id="SSF51735">
    <property type="entry name" value="NAD(P)-binding Rossmann-fold domains"/>
    <property type="match status" value="1"/>
</dbReference>
<dbReference type="NCBIfam" id="NF003995">
    <property type="entry name" value="PRK05472.2-4"/>
    <property type="match status" value="1"/>
</dbReference>
<dbReference type="PANTHER" id="PTHR35786:SF1">
    <property type="entry name" value="REDOX-SENSING TRANSCRIPTIONAL REPRESSOR REX 1"/>
    <property type="match status" value="1"/>
</dbReference>
<evidence type="ECO:0000256" key="7">
    <source>
        <dbReference type="HAMAP-Rule" id="MF_01131"/>
    </source>
</evidence>
<gene>
    <name evidence="7" type="primary">rex</name>
    <name evidence="9" type="ORF">COW28_03115</name>
</gene>
<dbReference type="NCBIfam" id="NF003993">
    <property type="entry name" value="PRK05472.2-2"/>
    <property type="match status" value="1"/>
</dbReference>
<dbReference type="NCBIfam" id="NF003996">
    <property type="entry name" value="PRK05472.2-5"/>
    <property type="match status" value="1"/>
</dbReference>
<feature type="binding site" evidence="7">
    <location>
        <begin position="85"/>
        <end position="90"/>
    </location>
    <ligand>
        <name>NAD(+)</name>
        <dbReference type="ChEBI" id="CHEBI:57540"/>
    </ligand>
</feature>
<keyword evidence="3 7" id="KW-0805">Transcription regulation</keyword>
<dbReference type="InterPro" id="IPR009718">
    <property type="entry name" value="Rex_DNA-bd_C_dom"/>
</dbReference>
<dbReference type="InterPro" id="IPR003781">
    <property type="entry name" value="CoA-bd"/>
</dbReference>
<dbReference type="Pfam" id="PF02629">
    <property type="entry name" value="CoA_binding"/>
    <property type="match status" value="1"/>
</dbReference>
<keyword evidence="2 7" id="KW-0678">Repressor</keyword>
<comment type="function">
    <text evidence="7">Modulates transcription in response to changes in cellular NADH/NAD(+) redox state.</text>
</comment>
<evidence type="ECO:0000256" key="1">
    <source>
        <dbReference type="ARBA" id="ARBA00022490"/>
    </source>
</evidence>
<comment type="subunit">
    <text evidence="7">Homodimer.</text>
</comment>
<sequence length="204" mass="22729">MPHETIKRLALYLRSLRYLAEKRVEIISSEKLTEHIHASPAQVRKDLACFGEFGVPGVGYQVKKLIAEIESILGLKEKREVALVGIGKLGGALLAYTGFRKFGFRISALFDNNPEKIGKKISGLKIEDVVRIEEVLKRRKIKIAITTVPATNAQEVANRLVAAGIKVILNFAPHYLNIPQGIIINTIDMAIELECLAYFLTHKI</sequence>
<comment type="subcellular location">
    <subcellularLocation>
        <location evidence="7">Cytoplasm</location>
    </subcellularLocation>
</comment>
<evidence type="ECO:0000256" key="3">
    <source>
        <dbReference type="ARBA" id="ARBA00023015"/>
    </source>
</evidence>
<dbReference type="HAMAP" id="MF_01131">
    <property type="entry name" value="Rex"/>
    <property type="match status" value="1"/>
</dbReference>
<dbReference type="SMART" id="SM00881">
    <property type="entry name" value="CoA_binding"/>
    <property type="match status" value="1"/>
</dbReference>
<dbReference type="NCBIfam" id="NF003994">
    <property type="entry name" value="PRK05472.2-3"/>
    <property type="match status" value="1"/>
</dbReference>
<keyword evidence="4 7" id="KW-0520">NAD</keyword>
<evidence type="ECO:0000256" key="5">
    <source>
        <dbReference type="ARBA" id="ARBA00023125"/>
    </source>
</evidence>
<dbReference type="GO" id="GO:0003700">
    <property type="term" value="F:DNA-binding transcription factor activity"/>
    <property type="evidence" value="ECO:0007669"/>
    <property type="project" value="UniProtKB-UniRule"/>
</dbReference>
<dbReference type="SUPFAM" id="SSF46785">
    <property type="entry name" value="Winged helix' DNA-binding domain"/>
    <property type="match status" value="1"/>
</dbReference>
<dbReference type="GO" id="GO:0003677">
    <property type="term" value="F:DNA binding"/>
    <property type="evidence" value="ECO:0007669"/>
    <property type="project" value="UniProtKB-UniRule"/>
</dbReference>
<comment type="caution">
    <text evidence="9">The sequence shown here is derived from an EMBL/GenBank/DDBJ whole genome shotgun (WGS) entry which is preliminary data.</text>
</comment>
<dbReference type="NCBIfam" id="NF003992">
    <property type="entry name" value="PRK05472.2-1"/>
    <property type="match status" value="1"/>
</dbReference>
<organism evidence="9 10">
    <name type="scientific">bacterium (Candidatus Ratteibacteria) CG15_BIG_FIL_POST_REV_8_21_14_020_41_12</name>
    <dbReference type="NCBI Taxonomy" id="2014291"/>
    <lineage>
        <taxon>Bacteria</taxon>
        <taxon>Candidatus Ratteibacteria</taxon>
    </lineage>
</organism>
<dbReference type="InterPro" id="IPR022876">
    <property type="entry name" value="Tscrpt_rep_Rex"/>
</dbReference>